<dbReference type="EMBL" id="CAVLGL010000082">
    <property type="protein sequence ID" value="CAK1587674.1"/>
    <property type="molecule type" value="Genomic_DNA"/>
</dbReference>
<protein>
    <recommendedName>
        <fullName evidence="1">DUF4780 domain-containing protein</fullName>
    </recommendedName>
</protein>
<feature type="domain" description="DUF4780" evidence="1">
    <location>
        <begin position="228"/>
        <end position="384"/>
    </location>
</feature>
<accession>A0AAV1KZS8</accession>
<organism evidence="2 3">
    <name type="scientific">Parnassius mnemosyne</name>
    <name type="common">clouded apollo</name>
    <dbReference type="NCBI Taxonomy" id="213953"/>
    <lineage>
        <taxon>Eukaryota</taxon>
        <taxon>Metazoa</taxon>
        <taxon>Ecdysozoa</taxon>
        <taxon>Arthropoda</taxon>
        <taxon>Hexapoda</taxon>
        <taxon>Insecta</taxon>
        <taxon>Pterygota</taxon>
        <taxon>Neoptera</taxon>
        <taxon>Endopterygota</taxon>
        <taxon>Lepidoptera</taxon>
        <taxon>Glossata</taxon>
        <taxon>Ditrysia</taxon>
        <taxon>Papilionoidea</taxon>
        <taxon>Papilionidae</taxon>
        <taxon>Parnassiinae</taxon>
        <taxon>Parnassini</taxon>
        <taxon>Parnassius</taxon>
        <taxon>Driopa</taxon>
    </lineage>
</organism>
<gene>
    <name evidence="2" type="ORF">PARMNEM_LOCUS8425</name>
</gene>
<evidence type="ECO:0000259" key="1">
    <source>
        <dbReference type="Pfam" id="PF16012"/>
    </source>
</evidence>
<evidence type="ECO:0000313" key="2">
    <source>
        <dbReference type="EMBL" id="CAK1587674.1"/>
    </source>
</evidence>
<dbReference type="Pfam" id="PF16012">
    <property type="entry name" value="DUF4780"/>
    <property type="match status" value="1"/>
</dbReference>
<dbReference type="InterPro" id="IPR031961">
    <property type="entry name" value="DUF4780"/>
</dbReference>
<dbReference type="Proteomes" id="UP001314205">
    <property type="component" value="Unassembled WGS sequence"/>
</dbReference>
<evidence type="ECO:0000313" key="3">
    <source>
        <dbReference type="Proteomes" id="UP001314205"/>
    </source>
</evidence>
<name>A0AAV1KZS8_9NEOP</name>
<comment type="caution">
    <text evidence="2">The sequence shown here is derived from an EMBL/GenBank/DDBJ whole genome shotgun (WGS) entry which is preliminary data.</text>
</comment>
<proteinExistence type="predicted"/>
<keyword evidence="3" id="KW-1185">Reference proteome</keyword>
<reference evidence="2 3" key="1">
    <citation type="submission" date="2023-11" db="EMBL/GenBank/DDBJ databases">
        <authorList>
            <person name="Hedman E."/>
            <person name="Englund M."/>
            <person name="Stromberg M."/>
            <person name="Nyberg Akerstrom W."/>
            <person name="Nylinder S."/>
            <person name="Jareborg N."/>
            <person name="Kallberg Y."/>
            <person name="Kronander E."/>
        </authorList>
    </citation>
    <scope>NUCLEOTIDE SEQUENCE [LARGE SCALE GENOMIC DNA]</scope>
</reference>
<dbReference type="AlphaFoldDB" id="A0AAV1KZS8"/>
<sequence>MPTKLCYFGCKLDVPMHRFPKPNYNNEVRFNMWLAVLSVETKLKGTSYILGNLYISDRHFEQNFRMVGKRLTANSYPSLNLSQQYRDLDSDNSGTASSAEGTVSTVSSVINIQTQISHATGAFPPKVSPPSPLSAAERYEELIKSSLGDEPLLNACAIKESPPRTPVSTADYNKIFISDTLDNEPHFNASTSQMDPLDVGLKEDVSAKIDPEDIEIATTFSCIGIRNSDLMSDEQMQSVHYALNRAIMKIGRKEAGPRFTGFIHMQGWILVNCANQVSQDWIVQKIDNLKPWPQAELSVIPEDELPQVQVGTIFVPRSEAESPEEGFQLLRAQNDGLNTELWTILQCRDQVHGFLVTLSLDNPSADAIRKKGCIVALGFKFVTFKIYGKSYIKYESDLNRY</sequence>